<evidence type="ECO:0000313" key="4">
    <source>
        <dbReference type="Proteomes" id="UP000250321"/>
    </source>
</evidence>
<comment type="caution">
    <text evidence="3">The sequence shown here is derived from an EMBL/GenBank/DDBJ whole genome shotgun (WGS) entry which is preliminary data.</text>
</comment>
<name>A0A314XQL0_PRUYE</name>
<sequence>MIVASNHLWLILLSRQHFFLEPSGRPGTYWREKCHDHKIQFHFEARAAPGEKTWLKVKKCGVRALYEQDAEELNRTMKQYSNRKNSFYEDVTDCDIDKSDKVQGAISKRTREQYCNETGPCGIGTLGKESLCKRMKED</sequence>
<dbReference type="OrthoDB" id="1165133at2759"/>
<feature type="chain" id="PRO_5016403939" evidence="2">
    <location>
        <begin position="17"/>
        <end position="138"/>
    </location>
</feature>
<dbReference type="EMBL" id="PJQY01002015">
    <property type="protein sequence ID" value="PQP97074.1"/>
    <property type="molecule type" value="Genomic_DNA"/>
</dbReference>
<proteinExistence type="predicted"/>
<evidence type="ECO:0000256" key="2">
    <source>
        <dbReference type="SAM" id="SignalP"/>
    </source>
</evidence>
<feature type="signal peptide" evidence="2">
    <location>
        <begin position="1"/>
        <end position="16"/>
    </location>
</feature>
<dbReference type="Proteomes" id="UP000250321">
    <property type="component" value="Unassembled WGS sequence"/>
</dbReference>
<keyword evidence="4" id="KW-1185">Reference proteome</keyword>
<protein>
    <submittedName>
        <fullName evidence="3">TMV resistance protein N isoform X1</fullName>
    </submittedName>
</protein>
<evidence type="ECO:0000256" key="1">
    <source>
        <dbReference type="SAM" id="Coils"/>
    </source>
</evidence>
<feature type="coiled-coil region" evidence="1">
    <location>
        <begin position="63"/>
        <end position="90"/>
    </location>
</feature>
<keyword evidence="1" id="KW-0175">Coiled coil</keyword>
<accession>A0A314XQL0</accession>
<organism evidence="3 4">
    <name type="scientific">Prunus yedoensis var. nudiflora</name>
    <dbReference type="NCBI Taxonomy" id="2094558"/>
    <lineage>
        <taxon>Eukaryota</taxon>
        <taxon>Viridiplantae</taxon>
        <taxon>Streptophyta</taxon>
        <taxon>Embryophyta</taxon>
        <taxon>Tracheophyta</taxon>
        <taxon>Spermatophyta</taxon>
        <taxon>Magnoliopsida</taxon>
        <taxon>eudicotyledons</taxon>
        <taxon>Gunneridae</taxon>
        <taxon>Pentapetalae</taxon>
        <taxon>rosids</taxon>
        <taxon>fabids</taxon>
        <taxon>Rosales</taxon>
        <taxon>Rosaceae</taxon>
        <taxon>Amygdaloideae</taxon>
        <taxon>Amygdaleae</taxon>
        <taxon>Prunus</taxon>
    </lineage>
</organism>
<reference evidence="3 4" key="1">
    <citation type="submission" date="2018-02" db="EMBL/GenBank/DDBJ databases">
        <title>Draft genome of wild Prunus yedoensis var. nudiflora.</title>
        <authorList>
            <person name="Baek S."/>
            <person name="Kim J.-H."/>
            <person name="Choi K."/>
            <person name="Kim G.-B."/>
            <person name="Cho A."/>
            <person name="Jang H."/>
            <person name="Shin C.-H."/>
            <person name="Yu H.-J."/>
            <person name="Mun J.-H."/>
        </authorList>
    </citation>
    <scope>NUCLEOTIDE SEQUENCE [LARGE SCALE GENOMIC DNA]</scope>
    <source>
        <strain evidence="4">cv. Jeju island</strain>
        <tissue evidence="3">Leaf</tissue>
    </source>
</reference>
<evidence type="ECO:0000313" key="3">
    <source>
        <dbReference type="EMBL" id="PQP97074.1"/>
    </source>
</evidence>
<keyword evidence="2" id="KW-0732">Signal</keyword>
<dbReference type="AlphaFoldDB" id="A0A314XQL0"/>
<gene>
    <name evidence="3" type="ORF">Pyn_00900</name>
</gene>